<name>A0AAD6CWR7_9EURO</name>
<feature type="compositionally biased region" description="Polar residues" evidence="1">
    <location>
        <begin position="39"/>
        <end position="48"/>
    </location>
</feature>
<organism evidence="2 3">
    <name type="scientific">Penicillium frequentans</name>
    <dbReference type="NCBI Taxonomy" id="3151616"/>
    <lineage>
        <taxon>Eukaryota</taxon>
        <taxon>Fungi</taxon>
        <taxon>Dikarya</taxon>
        <taxon>Ascomycota</taxon>
        <taxon>Pezizomycotina</taxon>
        <taxon>Eurotiomycetes</taxon>
        <taxon>Eurotiomycetidae</taxon>
        <taxon>Eurotiales</taxon>
        <taxon>Aspergillaceae</taxon>
        <taxon>Penicillium</taxon>
    </lineage>
</organism>
<proteinExistence type="predicted"/>
<feature type="region of interest" description="Disordered" evidence="1">
    <location>
        <begin position="82"/>
        <end position="114"/>
    </location>
</feature>
<sequence>MDPGRSAHPPKAPASTSLFAPMQSFAPATDLASAVSQQSTPFTMASKPTPQPFAAPPLQSTSVGAAPTISQNQPFAQALNASSASGFPVTSQGIDSESIPRSETMPATQPTTDVYPHQVNGLGGPTATAPFLQDFSLVAEAAKRAQMGIVMRDLESVTL</sequence>
<evidence type="ECO:0000313" key="3">
    <source>
        <dbReference type="Proteomes" id="UP001220324"/>
    </source>
</evidence>
<evidence type="ECO:0000256" key="1">
    <source>
        <dbReference type="SAM" id="MobiDB-lite"/>
    </source>
</evidence>
<dbReference type="EMBL" id="JAQIZZ010000006">
    <property type="protein sequence ID" value="KAJ5538686.1"/>
    <property type="molecule type" value="Genomic_DNA"/>
</dbReference>
<reference evidence="2 3" key="1">
    <citation type="journal article" date="2023" name="IMA Fungus">
        <title>Comparative genomic study of the Penicillium genus elucidates a diverse pangenome and 15 lateral gene transfer events.</title>
        <authorList>
            <person name="Petersen C."/>
            <person name="Sorensen T."/>
            <person name="Nielsen M.R."/>
            <person name="Sondergaard T.E."/>
            <person name="Sorensen J.L."/>
            <person name="Fitzpatrick D.A."/>
            <person name="Frisvad J.C."/>
            <person name="Nielsen K.L."/>
        </authorList>
    </citation>
    <scope>NUCLEOTIDE SEQUENCE [LARGE SCALE GENOMIC DNA]</scope>
    <source>
        <strain evidence="2 3">IBT 35679</strain>
    </source>
</reference>
<gene>
    <name evidence="2" type="ORF">N7494_008165</name>
</gene>
<dbReference type="AlphaFoldDB" id="A0AAD6CWR7"/>
<comment type="caution">
    <text evidence="2">The sequence shown here is derived from an EMBL/GenBank/DDBJ whole genome shotgun (WGS) entry which is preliminary data.</text>
</comment>
<feature type="compositionally biased region" description="Polar residues" evidence="1">
    <location>
        <begin position="58"/>
        <end position="69"/>
    </location>
</feature>
<keyword evidence="3" id="KW-1185">Reference proteome</keyword>
<dbReference type="Proteomes" id="UP001220324">
    <property type="component" value="Unassembled WGS sequence"/>
</dbReference>
<protein>
    <submittedName>
        <fullName evidence="2">Uncharacterized protein</fullName>
    </submittedName>
</protein>
<feature type="region of interest" description="Disordered" evidence="1">
    <location>
        <begin position="39"/>
        <end position="69"/>
    </location>
</feature>
<feature type="compositionally biased region" description="Polar residues" evidence="1">
    <location>
        <begin position="82"/>
        <end position="112"/>
    </location>
</feature>
<accession>A0AAD6CWR7</accession>
<evidence type="ECO:0000313" key="2">
    <source>
        <dbReference type="EMBL" id="KAJ5538686.1"/>
    </source>
</evidence>